<evidence type="ECO:0000313" key="2">
    <source>
        <dbReference type="Proteomes" id="UP001589683"/>
    </source>
</evidence>
<dbReference type="RefSeq" id="WP_213889166.1">
    <property type="nucleotide sequence ID" value="NZ_JAGFNU010000006.1"/>
</dbReference>
<keyword evidence="2" id="KW-1185">Reference proteome</keyword>
<comment type="caution">
    <text evidence="1">The sequence shown here is derived from an EMBL/GenBank/DDBJ whole genome shotgun (WGS) entry which is preliminary data.</text>
</comment>
<gene>
    <name evidence="1" type="ORF">ACFFUT_14780</name>
</gene>
<reference evidence="1 2" key="1">
    <citation type="submission" date="2024-09" db="EMBL/GenBank/DDBJ databases">
        <authorList>
            <person name="Sun Q."/>
            <person name="Mori K."/>
        </authorList>
    </citation>
    <scope>NUCLEOTIDE SEQUENCE [LARGE SCALE GENOMIC DNA]</scope>
    <source>
        <strain evidence="1 2">CECT 8726</strain>
    </source>
</reference>
<organism evidence="1 2">
    <name type="scientific">Pseudohalocynthiibacter aestuariivivens</name>
    <dbReference type="NCBI Taxonomy" id="1591409"/>
    <lineage>
        <taxon>Bacteria</taxon>
        <taxon>Pseudomonadati</taxon>
        <taxon>Pseudomonadota</taxon>
        <taxon>Alphaproteobacteria</taxon>
        <taxon>Rhodobacterales</taxon>
        <taxon>Paracoccaceae</taxon>
        <taxon>Pseudohalocynthiibacter</taxon>
    </lineage>
</organism>
<evidence type="ECO:0000313" key="1">
    <source>
        <dbReference type="EMBL" id="MFB9233053.1"/>
    </source>
</evidence>
<protein>
    <recommendedName>
        <fullName evidence="3">Lipoprotein</fullName>
    </recommendedName>
</protein>
<proteinExistence type="predicted"/>
<dbReference type="EMBL" id="JBHMEA010000048">
    <property type="protein sequence ID" value="MFB9233053.1"/>
    <property type="molecule type" value="Genomic_DNA"/>
</dbReference>
<evidence type="ECO:0008006" key="3">
    <source>
        <dbReference type="Google" id="ProtNLM"/>
    </source>
</evidence>
<sequence>MKILHGFTILASVAVLSACTEKVDKTVDRFVDSKDLTELQAGIWIDPNGCDHWIIDDGIEGYLSTRLDRLGRPVCSGSAPPSTAIGGYHDGTTIGDPI</sequence>
<dbReference type="Proteomes" id="UP001589683">
    <property type="component" value="Unassembled WGS sequence"/>
</dbReference>
<name>A0ABV5JHV7_9RHOB</name>
<dbReference type="PROSITE" id="PS51257">
    <property type="entry name" value="PROKAR_LIPOPROTEIN"/>
    <property type="match status" value="1"/>
</dbReference>
<accession>A0ABV5JHV7</accession>